<name>A0A4U5LW61_STECR</name>
<sequence>MSINSTTTEWTNSMSTEVPNSTTPADSLNLQTIHWVMVLGVGLFSAFLVAFGAFICYRDCRDPRLPKESHHKEVVQQSIRSVREFSKSTSGEKTSNDEPSNGTSEK</sequence>
<feature type="compositionally biased region" description="Polar residues" evidence="1">
    <location>
        <begin position="87"/>
        <end position="106"/>
    </location>
</feature>
<evidence type="ECO:0000256" key="2">
    <source>
        <dbReference type="SAM" id="Phobius"/>
    </source>
</evidence>
<keyword evidence="4" id="KW-1185">Reference proteome</keyword>
<gene>
    <name evidence="3" type="ORF">L596_027656</name>
</gene>
<dbReference type="Proteomes" id="UP000298663">
    <property type="component" value="Unassembled WGS sequence"/>
</dbReference>
<reference evidence="3 4" key="1">
    <citation type="journal article" date="2015" name="Genome Biol.">
        <title>Comparative genomics of Steinernema reveals deeply conserved gene regulatory networks.</title>
        <authorList>
            <person name="Dillman A.R."/>
            <person name="Macchietto M."/>
            <person name="Porter C.F."/>
            <person name="Rogers A."/>
            <person name="Williams B."/>
            <person name="Antoshechkin I."/>
            <person name="Lee M.M."/>
            <person name="Goodwin Z."/>
            <person name="Lu X."/>
            <person name="Lewis E.E."/>
            <person name="Goodrich-Blair H."/>
            <person name="Stock S.P."/>
            <person name="Adams B.J."/>
            <person name="Sternberg P.W."/>
            <person name="Mortazavi A."/>
        </authorList>
    </citation>
    <scope>NUCLEOTIDE SEQUENCE [LARGE SCALE GENOMIC DNA]</scope>
    <source>
        <strain evidence="3 4">ALL</strain>
    </source>
</reference>
<reference evidence="3 4" key="2">
    <citation type="journal article" date="2019" name="G3 (Bethesda)">
        <title>Hybrid Assembly of the Genome of the Entomopathogenic Nematode Steinernema carpocapsae Identifies the X-Chromosome.</title>
        <authorList>
            <person name="Serra L."/>
            <person name="Macchietto M."/>
            <person name="Macias-Munoz A."/>
            <person name="McGill C.J."/>
            <person name="Rodriguez I.M."/>
            <person name="Rodriguez B."/>
            <person name="Murad R."/>
            <person name="Mortazavi A."/>
        </authorList>
    </citation>
    <scope>NUCLEOTIDE SEQUENCE [LARGE SCALE GENOMIC DNA]</scope>
    <source>
        <strain evidence="3 4">ALL</strain>
    </source>
</reference>
<evidence type="ECO:0000256" key="1">
    <source>
        <dbReference type="SAM" id="MobiDB-lite"/>
    </source>
</evidence>
<evidence type="ECO:0000313" key="4">
    <source>
        <dbReference type="Proteomes" id="UP000298663"/>
    </source>
</evidence>
<keyword evidence="2" id="KW-0472">Membrane</keyword>
<feature type="region of interest" description="Disordered" evidence="1">
    <location>
        <begin position="64"/>
        <end position="106"/>
    </location>
</feature>
<comment type="caution">
    <text evidence="3">The sequence shown here is derived from an EMBL/GenBank/DDBJ whole genome shotgun (WGS) entry which is preliminary data.</text>
</comment>
<protein>
    <submittedName>
        <fullName evidence="3">Uncharacterized protein</fullName>
    </submittedName>
</protein>
<keyword evidence="2" id="KW-1133">Transmembrane helix</keyword>
<accession>A0A4U5LW61</accession>
<keyword evidence="2" id="KW-0812">Transmembrane</keyword>
<dbReference type="EMBL" id="AZBU02000011">
    <property type="protein sequence ID" value="TKR60403.1"/>
    <property type="molecule type" value="Genomic_DNA"/>
</dbReference>
<feature type="transmembrane region" description="Helical" evidence="2">
    <location>
        <begin position="33"/>
        <end position="57"/>
    </location>
</feature>
<organism evidence="3 4">
    <name type="scientific">Steinernema carpocapsae</name>
    <name type="common">Entomopathogenic nematode</name>
    <dbReference type="NCBI Taxonomy" id="34508"/>
    <lineage>
        <taxon>Eukaryota</taxon>
        <taxon>Metazoa</taxon>
        <taxon>Ecdysozoa</taxon>
        <taxon>Nematoda</taxon>
        <taxon>Chromadorea</taxon>
        <taxon>Rhabditida</taxon>
        <taxon>Tylenchina</taxon>
        <taxon>Panagrolaimomorpha</taxon>
        <taxon>Strongyloidoidea</taxon>
        <taxon>Steinernematidae</taxon>
        <taxon>Steinernema</taxon>
    </lineage>
</organism>
<feature type="compositionally biased region" description="Basic and acidic residues" evidence="1">
    <location>
        <begin position="64"/>
        <end position="74"/>
    </location>
</feature>
<evidence type="ECO:0000313" key="3">
    <source>
        <dbReference type="EMBL" id="TKR60403.1"/>
    </source>
</evidence>
<proteinExistence type="predicted"/>
<dbReference type="AlphaFoldDB" id="A0A4U5LW61"/>
<feature type="region of interest" description="Disordered" evidence="1">
    <location>
        <begin position="1"/>
        <end position="24"/>
    </location>
</feature>